<protein>
    <submittedName>
        <fullName evidence="2">Uncharacterized protein</fullName>
    </submittedName>
</protein>
<evidence type="ECO:0000313" key="3">
    <source>
        <dbReference type="Proteomes" id="UP000033618"/>
    </source>
</evidence>
<proteinExistence type="predicted"/>
<name>A0A0F5K6R1_9BURK</name>
<dbReference type="Proteomes" id="UP000033618">
    <property type="component" value="Unassembled WGS sequence"/>
</dbReference>
<reference evidence="2 3" key="1">
    <citation type="submission" date="2015-03" db="EMBL/GenBank/DDBJ databases">
        <title>Draft Genome Sequence of Burkholderia andropogonis type strain ICMP2807, isolated from Sorghum bicolor.</title>
        <authorList>
            <person name="Lopes-Santos L."/>
            <person name="Castro D.B."/>
            <person name="Ottoboni L.M."/>
            <person name="Park D."/>
            <person name="Weirc B.S."/>
            <person name="Destefano S.A."/>
        </authorList>
    </citation>
    <scope>NUCLEOTIDE SEQUENCE [LARGE SCALE GENOMIC DNA]</scope>
    <source>
        <strain evidence="2 3">ICMP2807</strain>
    </source>
</reference>
<dbReference type="PATRIC" id="fig|28092.6.peg.198"/>
<comment type="caution">
    <text evidence="2">The sequence shown here is derived from an EMBL/GenBank/DDBJ whole genome shotgun (WGS) entry which is preliminary data.</text>
</comment>
<evidence type="ECO:0000256" key="1">
    <source>
        <dbReference type="SAM" id="MobiDB-lite"/>
    </source>
</evidence>
<sequence length="144" mass="15304">MGDVFIFSYEGGFVSTHSEPDDRHVDTANAPSPDVGNATLTPADIELDARIAAYLESGAETIAQAEALLIESQALFDESGLDLASVMSRLSPAERAQLNEMTAEDEAEIEKALMQAKAAQAFSVADRKDVGGMAGAVRRGRLFI</sequence>
<dbReference type="STRING" id="28092.WM40_00875"/>
<keyword evidence="3" id="KW-1185">Reference proteome</keyword>
<organism evidence="2 3">
    <name type="scientific">Robbsia andropogonis</name>
    <dbReference type="NCBI Taxonomy" id="28092"/>
    <lineage>
        <taxon>Bacteria</taxon>
        <taxon>Pseudomonadati</taxon>
        <taxon>Pseudomonadota</taxon>
        <taxon>Betaproteobacteria</taxon>
        <taxon>Burkholderiales</taxon>
        <taxon>Burkholderiaceae</taxon>
        <taxon>Robbsia</taxon>
    </lineage>
</organism>
<feature type="region of interest" description="Disordered" evidence="1">
    <location>
        <begin position="17"/>
        <end position="36"/>
    </location>
</feature>
<dbReference type="AlphaFoldDB" id="A0A0F5K6R1"/>
<gene>
    <name evidence="2" type="ORF">WM40_00875</name>
</gene>
<accession>A0A0F5K6R1</accession>
<dbReference type="EMBL" id="LAQU01000001">
    <property type="protein sequence ID" value="KKB65222.1"/>
    <property type="molecule type" value="Genomic_DNA"/>
</dbReference>
<evidence type="ECO:0000313" key="2">
    <source>
        <dbReference type="EMBL" id="KKB65222.1"/>
    </source>
</evidence>